<dbReference type="AlphaFoldDB" id="A0A6I6GY76"/>
<dbReference type="EMBL" id="CP046566">
    <property type="protein sequence ID" value="QGW30049.1"/>
    <property type="molecule type" value="Genomic_DNA"/>
</dbReference>
<evidence type="ECO:0008006" key="3">
    <source>
        <dbReference type="Google" id="ProtNLM"/>
    </source>
</evidence>
<name>A0A6I6GY76_9BACT</name>
<dbReference type="InterPro" id="IPR011250">
    <property type="entry name" value="OMP/PagP_B-barrel"/>
</dbReference>
<sequence length="185" mass="19591">MLGSAAMAQEEESGRIFKPFKVDVSLGYALPMGSGTGSRGGALFVIEPKYAIVDQFALGLRLEGAAMARGVVVNGNQFEGDVQVNGSYLITGDFYLSNRGFRPFIGAGTGLYSVAGAYVSSSTTTTDADVLTDNNFGGMFRAGFEAGHFRLGVEYNLVGKTDFSLDNNYMGFKLGLCIGGGRRNK</sequence>
<dbReference type="SUPFAM" id="SSF56925">
    <property type="entry name" value="OMPA-like"/>
    <property type="match status" value="1"/>
</dbReference>
<dbReference type="KEGG" id="fls:GLV81_11415"/>
<gene>
    <name evidence="1" type="ORF">GLV81_11415</name>
</gene>
<dbReference type="Gene3D" id="2.40.160.20">
    <property type="match status" value="1"/>
</dbReference>
<evidence type="ECO:0000313" key="2">
    <source>
        <dbReference type="Proteomes" id="UP000426027"/>
    </source>
</evidence>
<keyword evidence="2" id="KW-1185">Reference proteome</keyword>
<organism evidence="1 2">
    <name type="scientific">Phnomibacter ginsenosidimutans</name>
    <dbReference type="NCBI Taxonomy" id="2676868"/>
    <lineage>
        <taxon>Bacteria</taxon>
        <taxon>Pseudomonadati</taxon>
        <taxon>Bacteroidota</taxon>
        <taxon>Chitinophagia</taxon>
        <taxon>Chitinophagales</taxon>
        <taxon>Chitinophagaceae</taxon>
        <taxon>Phnomibacter</taxon>
    </lineage>
</organism>
<accession>A0A6I6GY76</accession>
<proteinExistence type="predicted"/>
<reference evidence="1 2" key="1">
    <citation type="submission" date="2019-11" db="EMBL/GenBank/DDBJ databases">
        <authorList>
            <person name="Im W.T."/>
        </authorList>
    </citation>
    <scope>NUCLEOTIDE SEQUENCE [LARGE SCALE GENOMIC DNA]</scope>
    <source>
        <strain evidence="1 2">SB-02</strain>
    </source>
</reference>
<dbReference type="Proteomes" id="UP000426027">
    <property type="component" value="Chromosome"/>
</dbReference>
<protein>
    <recommendedName>
        <fullName evidence="3">Porin family protein</fullName>
    </recommendedName>
</protein>
<evidence type="ECO:0000313" key="1">
    <source>
        <dbReference type="EMBL" id="QGW30049.1"/>
    </source>
</evidence>